<protein>
    <submittedName>
        <fullName evidence="1">Uncharacterized protein</fullName>
    </submittedName>
</protein>
<dbReference type="Proteomes" id="UP000018763">
    <property type="component" value="Chromosome"/>
</dbReference>
<reference evidence="1 2" key="1">
    <citation type="journal article" date="2014" name="Genome Announc.">
        <title>Complete Genome Sequence of Sterol-Transforming Mycobacterium neoaurum Strain VKM Ac-1815D.</title>
        <authorList>
            <person name="Shtratnikova V.Y."/>
            <person name="Bragin E.Y."/>
            <person name="Dovbnya D.V."/>
            <person name="Pekov Y.A."/>
            <person name="Schelkunov M.I."/>
            <person name="Strizhov N."/>
            <person name="Ivashina T.V."/>
            <person name="Ashapkin V.V."/>
            <person name="Donova M.V."/>
        </authorList>
    </citation>
    <scope>NUCLEOTIDE SEQUENCE [LARGE SCALE GENOMIC DNA]</scope>
    <source>
        <strain evidence="1 2">VKM Ac-1815D</strain>
    </source>
</reference>
<evidence type="ECO:0000313" key="2">
    <source>
        <dbReference type="Proteomes" id="UP000018763"/>
    </source>
</evidence>
<dbReference type="AlphaFoldDB" id="V5XIC8"/>
<evidence type="ECO:0000313" key="1">
    <source>
        <dbReference type="EMBL" id="AHC27772.1"/>
    </source>
</evidence>
<dbReference type="HOGENOM" id="CLU_2602252_0_0_11"/>
<organism evidence="1 2">
    <name type="scientific">Mycolicibacterium neoaurum VKM Ac-1815D</name>
    <dbReference type="NCBI Taxonomy" id="700508"/>
    <lineage>
        <taxon>Bacteria</taxon>
        <taxon>Bacillati</taxon>
        <taxon>Actinomycetota</taxon>
        <taxon>Actinomycetes</taxon>
        <taxon>Mycobacteriales</taxon>
        <taxon>Mycobacteriaceae</taxon>
        <taxon>Mycolicibacterium</taxon>
    </lineage>
</organism>
<keyword evidence="2" id="KW-1185">Reference proteome</keyword>
<proteinExistence type="predicted"/>
<gene>
    <name evidence="1" type="ORF">D174_00120</name>
</gene>
<dbReference type="KEGG" id="mne:D174_00120"/>
<sequence>MVGDEVDDTVALLAGRIAKLLSEWTDDRGAEYSKDVLVDGLDEFAFVPEVVLDETYRNARFACNIAKRGGFEAVSGEAF</sequence>
<name>V5XIC8_MYCNE</name>
<accession>V5XIC8</accession>
<dbReference type="EMBL" id="CP006936">
    <property type="protein sequence ID" value="AHC27772.1"/>
    <property type="molecule type" value="Genomic_DNA"/>
</dbReference>